<dbReference type="Gene3D" id="1.10.10.10">
    <property type="entry name" value="Winged helix-like DNA-binding domain superfamily/Winged helix DNA-binding domain"/>
    <property type="match status" value="1"/>
</dbReference>
<reference evidence="5 6" key="1">
    <citation type="submission" date="2019-02" db="EMBL/GenBank/DDBJ databases">
        <title>Draft genome sequence of Amycolatopsis sp. 8-3EHSu isolated from roots of Suaeda maritima.</title>
        <authorList>
            <person name="Duangmal K."/>
            <person name="Chantavorakit T."/>
        </authorList>
    </citation>
    <scope>NUCLEOTIDE SEQUENCE [LARGE SCALE GENOMIC DNA]</scope>
    <source>
        <strain evidence="5 6">8-3EHSu</strain>
    </source>
</reference>
<proteinExistence type="predicted"/>
<evidence type="ECO:0000256" key="1">
    <source>
        <dbReference type="ARBA" id="ARBA00023015"/>
    </source>
</evidence>
<gene>
    <name evidence="5" type="ORF">EWH70_01995</name>
</gene>
<sequence length="157" mass="17566">MSPEEAELVDRIGLFMETVGGPRTMGRIYGWLMICDPPRQSLSELAGALEVSKASVSTMIRPMQEGGLVERLPSAGRQHYYRIAPGGFTQLLQVQLARMGGGAEAAEFGLSVIGEDRPQQRERLADLRDFCRFAATEATEDFLRRWADYRTRNRSDP</sequence>
<organism evidence="5 6">
    <name type="scientific">Amycolatopsis suaedae</name>
    <dbReference type="NCBI Taxonomy" id="2510978"/>
    <lineage>
        <taxon>Bacteria</taxon>
        <taxon>Bacillati</taxon>
        <taxon>Actinomycetota</taxon>
        <taxon>Actinomycetes</taxon>
        <taxon>Pseudonocardiales</taxon>
        <taxon>Pseudonocardiaceae</taxon>
        <taxon>Amycolatopsis</taxon>
    </lineage>
</organism>
<dbReference type="RefSeq" id="WP_130473440.1">
    <property type="nucleotide sequence ID" value="NZ_SFCC01000001.1"/>
</dbReference>
<evidence type="ECO:0000313" key="6">
    <source>
        <dbReference type="Proteomes" id="UP000292003"/>
    </source>
</evidence>
<evidence type="ECO:0000256" key="2">
    <source>
        <dbReference type="ARBA" id="ARBA00023125"/>
    </source>
</evidence>
<dbReference type="PANTHER" id="PTHR38465">
    <property type="entry name" value="HTH-TYPE TRANSCRIPTIONAL REGULATOR MJ1563-RELATED"/>
    <property type="match status" value="1"/>
</dbReference>
<dbReference type="InterPro" id="IPR000835">
    <property type="entry name" value="HTH_MarR-typ"/>
</dbReference>
<dbReference type="InterPro" id="IPR036390">
    <property type="entry name" value="WH_DNA-bd_sf"/>
</dbReference>
<protein>
    <submittedName>
        <fullName evidence="5">MarR family transcriptional regulator</fullName>
    </submittedName>
</protein>
<keyword evidence="1" id="KW-0805">Transcription regulation</keyword>
<accession>A0A4Q7JDA4</accession>
<evidence type="ECO:0000256" key="3">
    <source>
        <dbReference type="ARBA" id="ARBA00023163"/>
    </source>
</evidence>
<feature type="domain" description="HTH marR-type" evidence="4">
    <location>
        <begin position="38"/>
        <end position="74"/>
    </location>
</feature>
<dbReference type="InterPro" id="IPR052362">
    <property type="entry name" value="HTH-GbsR_regulator"/>
</dbReference>
<comment type="caution">
    <text evidence="5">The sequence shown here is derived from an EMBL/GenBank/DDBJ whole genome shotgun (WGS) entry which is preliminary data.</text>
</comment>
<keyword evidence="3" id="KW-0804">Transcription</keyword>
<dbReference type="GO" id="GO:0003677">
    <property type="term" value="F:DNA binding"/>
    <property type="evidence" value="ECO:0007669"/>
    <property type="project" value="UniProtKB-KW"/>
</dbReference>
<name>A0A4Q7JDA4_9PSEU</name>
<dbReference type="Pfam" id="PF01047">
    <property type="entry name" value="MarR"/>
    <property type="match status" value="1"/>
</dbReference>
<dbReference type="Proteomes" id="UP000292003">
    <property type="component" value="Unassembled WGS sequence"/>
</dbReference>
<dbReference type="AlphaFoldDB" id="A0A4Q7JDA4"/>
<dbReference type="InterPro" id="IPR036388">
    <property type="entry name" value="WH-like_DNA-bd_sf"/>
</dbReference>
<dbReference type="Gene3D" id="1.10.287.160">
    <property type="entry name" value="HR1 repeat"/>
    <property type="match status" value="1"/>
</dbReference>
<keyword evidence="6" id="KW-1185">Reference proteome</keyword>
<dbReference type="OrthoDB" id="67158at2"/>
<evidence type="ECO:0000259" key="4">
    <source>
        <dbReference type="Pfam" id="PF01047"/>
    </source>
</evidence>
<dbReference type="EMBL" id="SFCC01000001">
    <property type="protein sequence ID" value="RZQ65871.1"/>
    <property type="molecule type" value="Genomic_DNA"/>
</dbReference>
<dbReference type="PANTHER" id="PTHR38465:SF2">
    <property type="entry name" value="HTH-TYPE TRANSCRIPTIONAL REGULATOR MMPR5"/>
    <property type="match status" value="1"/>
</dbReference>
<dbReference type="SUPFAM" id="SSF46785">
    <property type="entry name" value="Winged helix' DNA-binding domain"/>
    <property type="match status" value="1"/>
</dbReference>
<dbReference type="GO" id="GO:0003700">
    <property type="term" value="F:DNA-binding transcription factor activity"/>
    <property type="evidence" value="ECO:0007669"/>
    <property type="project" value="InterPro"/>
</dbReference>
<evidence type="ECO:0000313" key="5">
    <source>
        <dbReference type="EMBL" id="RZQ65871.1"/>
    </source>
</evidence>
<keyword evidence="2" id="KW-0238">DNA-binding</keyword>